<feature type="transmembrane region" description="Helical" evidence="4">
    <location>
        <begin position="247"/>
        <end position="264"/>
    </location>
</feature>
<comment type="caution">
    <text evidence="6">The sequence shown here is derived from an EMBL/GenBank/DDBJ whole genome shotgun (WGS) entry which is preliminary data.</text>
</comment>
<keyword evidence="3 4" id="KW-0472">Membrane</keyword>
<sequence length="398" mass="43161">MTRHKLPATVIAIGLVSFLNDMASEMVTPFIPIIIATVLGGGPVILGLVEGVADAAASLLKLWAGRYSDKKHGRRKKLMVFGYGLSNLARPLLGLVSSWGALLLLRSLDRAGKGLRTAPRDALLGDSTHPEIHGRAYGFHRAMDNAGALAGTLLAVAALGWMHWPVSEVILWSAVPGVLVLLVLIFAVREPARPSEPGPGDAEQATLLAPLAWPQLSLNMRRYLWVLMLFTFARVSEGFILLRGNELGMSLVQVLLLWATLNICKSVTALPGGRLADAFGKRRLTIISWSGYALSFFMLGLVEHGNGLWLATVLYGLLIGLGEGSERALISVYADKRERGTAFGWYHLTVGLSAIPAGVLFGTIWHYRDANTAFLFAGLLALLSVLLLRFWSFRHLPV</sequence>
<feature type="transmembrane region" description="Helical" evidence="4">
    <location>
        <begin position="223"/>
        <end position="241"/>
    </location>
</feature>
<evidence type="ECO:0000256" key="4">
    <source>
        <dbReference type="SAM" id="Phobius"/>
    </source>
</evidence>
<dbReference type="InterPro" id="IPR011701">
    <property type="entry name" value="MFS"/>
</dbReference>
<dbReference type="CDD" id="cd17370">
    <property type="entry name" value="MFS_MJ1317_like"/>
    <property type="match status" value="1"/>
</dbReference>
<evidence type="ECO:0000313" key="6">
    <source>
        <dbReference type="EMBL" id="KXS33031.1"/>
    </source>
</evidence>
<keyword evidence="1 4" id="KW-0812">Transmembrane</keyword>
<dbReference type="PATRIC" id="fig|1796491.3.peg.957"/>
<dbReference type="GO" id="GO:0022857">
    <property type="term" value="F:transmembrane transporter activity"/>
    <property type="evidence" value="ECO:0007669"/>
    <property type="project" value="InterPro"/>
</dbReference>
<dbReference type="AlphaFoldDB" id="A0A139BVN0"/>
<feature type="transmembrane region" description="Helical" evidence="4">
    <location>
        <begin position="345"/>
        <end position="367"/>
    </location>
</feature>
<feature type="domain" description="Major facilitator superfamily (MFS) profile" evidence="5">
    <location>
        <begin position="9"/>
        <end position="396"/>
    </location>
</feature>
<keyword evidence="2 4" id="KW-1133">Transmembrane helix</keyword>
<dbReference type="PROSITE" id="PS50850">
    <property type="entry name" value="MFS"/>
    <property type="match status" value="1"/>
</dbReference>
<dbReference type="InterPro" id="IPR020846">
    <property type="entry name" value="MFS_dom"/>
</dbReference>
<dbReference type="PANTHER" id="PTHR23518:SF2">
    <property type="entry name" value="MAJOR FACILITATOR SUPERFAMILY TRANSPORTER"/>
    <property type="match status" value="1"/>
</dbReference>
<feature type="transmembrane region" description="Helical" evidence="4">
    <location>
        <begin position="373"/>
        <end position="391"/>
    </location>
</feature>
<dbReference type="InterPro" id="IPR036259">
    <property type="entry name" value="MFS_trans_sf"/>
</dbReference>
<dbReference type="EMBL" id="LSLI01000013">
    <property type="protein sequence ID" value="KXS33031.1"/>
    <property type="molecule type" value="Genomic_DNA"/>
</dbReference>
<dbReference type="PANTHER" id="PTHR23518">
    <property type="entry name" value="C-METHYLTRANSFERASE"/>
    <property type="match status" value="1"/>
</dbReference>
<evidence type="ECO:0000313" key="7">
    <source>
        <dbReference type="Proteomes" id="UP000070578"/>
    </source>
</evidence>
<dbReference type="Proteomes" id="UP000070578">
    <property type="component" value="Unassembled WGS sequence"/>
</dbReference>
<reference evidence="6 7" key="1">
    <citation type="submission" date="2016-02" db="EMBL/GenBank/DDBJ databases">
        <authorList>
            <person name="Wen L."/>
            <person name="He K."/>
            <person name="Yang H."/>
        </authorList>
    </citation>
    <scope>NUCLEOTIDE SEQUENCE [LARGE SCALE GENOMIC DNA]</scope>
    <source>
        <strain evidence="6">ShG14-8</strain>
    </source>
</reference>
<dbReference type="Pfam" id="PF07690">
    <property type="entry name" value="MFS_1"/>
    <property type="match status" value="1"/>
</dbReference>
<organism evidence="6 7">
    <name type="scientific">Candidatus Gallionella acididurans</name>
    <dbReference type="NCBI Taxonomy" id="1796491"/>
    <lineage>
        <taxon>Bacteria</taxon>
        <taxon>Pseudomonadati</taxon>
        <taxon>Pseudomonadota</taxon>
        <taxon>Betaproteobacteria</taxon>
        <taxon>Nitrosomonadales</taxon>
        <taxon>Gallionellaceae</taxon>
        <taxon>Gallionella</taxon>
    </lineage>
</organism>
<proteinExistence type="predicted"/>
<dbReference type="SUPFAM" id="SSF103473">
    <property type="entry name" value="MFS general substrate transporter"/>
    <property type="match status" value="1"/>
</dbReference>
<feature type="transmembrane region" description="Helical" evidence="4">
    <location>
        <begin position="308"/>
        <end position="324"/>
    </location>
</feature>
<feature type="transmembrane region" description="Helical" evidence="4">
    <location>
        <begin position="33"/>
        <end position="60"/>
    </location>
</feature>
<evidence type="ECO:0000256" key="3">
    <source>
        <dbReference type="ARBA" id="ARBA00023136"/>
    </source>
</evidence>
<feature type="transmembrane region" description="Helical" evidence="4">
    <location>
        <begin position="284"/>
        <end position="302"/>
    </location>
</feature>
<gene>
    <name evidence="6" type="ORF">AWT59_0874</name>
</gene>
<reference evidence="6 7" key="2">
    <citation type="submission" date="2016-03" db="EMBL/GenBank/DDBJ databases">
        <title>New uncultured bacterium of the family Gallionellaceae from acid mine drainage: description and reconstruction of genome based on metagenomic analysis of microbial community.</title>
        <authorList>
            <person name="Kadnikov V."/>
            <person name="Ivasenko D."/>
            <person name="Beletsky A."/>
            <person name="Mardanov A."/>
            <person name="Danilova E."/>
            <person name="Pimenov N."/>
            <person name="Karnachuk O."/>
            <person name="Ravin N."/>
        </authorList>
    </citation>
    <scope>NUCLEOTIDE SEQUENCE [LARGE SCALE GENOMIC DNA]</scope>
    <source>
        <strain evidence="6">ShG14-8</strain>
    </source>
</reference>
<accession>A0A139BVN0</accession>
<evidence type="ECO:0000259" key="5">
    <source>
        <dbReference type="PROSITE" id="PS50850"/>
    </source>
</evidence>
<protein>
    <submittedName>
        <fullName evidence="6">Major facilitator superfamily MFS_1</fullName>
    </submittedName>
</protein>
<evidence type="ECO:0000256" key="1">
    <source>
        <dbReference type="ARBA" id="ARBA00022692"/>
    </source>
</evidence>
<name>A0A139BVN0_9PROT</name>
<feature type="transmembrane region" description="Helical" evidence="4">
    <location>
        <begin position="169"/>
        <end position="188"/>
    </location>
</feature>
<dbReference type="Gene3D" id="1.20.1250.20">
    <property type="entry name" value="MFS general substrate transporter like domains"/>
    <property type="match status" value="2"/>
</dbReference>
<evidence type="ECO:0000256" key="2">
    <source>
        <dbReference type="ARBA" id="ARBA00022989"/>
    </source>
</evidence>